<dbReference type="OrthoDB" id="9796594at2"/>
<keyword evidence="3" id="KW-0378">Hydrolase</keyword>
<dbReference type="InterPro" id="IPR005135">
    <property type="entry name" value="Endo/exonuclease/phosphatase"/>
</dbReference>
<dbReference type="EMBL" id="QGDC01000002">
    <property type="protein sequence ID" value="RCH55896.1"/>
    <property type="molecule type" value="Genomic_DNA"/>
</dbReference>
<dbReference type="RefSeq" id="WP_114003932.1">
    <property type="nucleotide sequence ID" value="NZ_QGDC01000002.1"/>
</dbReference>
<sequence>MLSALIIASYLLVVVICLPLVKNNYWIFRSLEYPRAQKFVLCIIILAGWIVYYAAYRTVDIYAVAGLTAATIYLAFKIYNYTIFSYKEIRTINSRNPSNELKVFSANVYQDNKDYDKLLAQIKATDPDIILLLETDLKWEYGVKQLEEDYPFTLKAPLANTYGLLFYSRFQLSSAKVNYLVKNDIPSIEALVHLPSGVKVQIWGLHPEPPVPGESLHTTAKDKELMRVAIKARDTKAPVIVMGDLNDVAWSYTTTLFEKVSMLLDVRKGRGFYSTFSANHWFMRFPLDYIFCSAEFGLIDMKRLGHNGSDHFPIFTHLIYNKRLEHIQEGPHADKDDMKEVKEILDKDVDPED</sequence>
<feature type="domain" description="Endonuclease/exonuclease/phosphatase" evidence="2">
    <location>
        <begin position="105"/>
        <end position="311"/>
    </location>
</feature>
<dbReference type="AlphaFoldDB" id="A0A367GSS5"/>
<keyword evidence="4" id="KW-1185">Reference proteome</keyword>
<accession>A0A367GSS5</accession>
<evidence type="ECO:0000313" key="4">
    <source>
        <dbReference type="Proteomes" id="UP000253209"/>
    </source>
</evidence>
<dbReference type="Gene3D" id="3.60.10.10">
    <property type="entry name" value="Endonuclease/exonuclease/phosphatase"/>
    <property type="match status" value="1"/>
</dbReference>
<proteinExistence type="predicted"/>
<dbReference type="Pfam" id="PF03372">
    <property type="entry name" value="Exo_endo_phos"/>
    <property type="match status" value="1"/>
</dbReference>
<feature type="transmembrane region" description="Helical" evidence="1">
    <location>
        <begin position="6"/>
        <end position="27"/>
    </location>
</feature>
<keyword evidence="1" id="KW-0472">Membrane</keyword>
<comment type="caution">
    <text evidence="3">The sequence shown here is derived from an EMBL/GenBank/DDBJ whole genome shotgun (WGS) entry which is preliminary data.</text>
</comment>
<dbReference type="GO" id="GO:0004519">
    <property type="term" value="F:endonuclease activity"/>
    <property type="evidence" value="ECO:0007669"/>
    <property type="project" value="UniProtKB-KW"/>
</dbReference>
<keyword evidence="3" id="KW-0540">Nuclease</keyword>
<dbReference type="InterPro" id="IPR036691">
    <property type="entry name" value="Endo/exonu/phosph_ase_sf"/>
</dbReference>
<feature type="transmembrane region" description="Helical" evidence="1">
    <location>
        <begin position="39"/>
        <end position="55"/>
    </location>
</feature>
<dbReference type="SUPFAM" id="SSF56219">
    <property type="entry name" value="DNase I-like"/>
    <property type="match status" value="1"/>
</dbReference>
<keyword evidence="1" id="KW-0812">Transmembrane</keyword>
<feature type="transmembrane region" description="Helical" evidence="1">
    <location>
        <begin position="61"/>
        <end position="80"/>
    </location>
</feature>
<organism evidence="3 4">
    <name type="scientific">Mucilaginibacter hurinus</name>
    <dbReference type="NCBI Taxonomy" id="2201324"/>
    <lineage>
        <taxon>Bacteria</taxon>
        <taxon>Pseudomonadati</taxon>
        <taxon>Bacteroidota</taxon>
        <taxon>Sphingobacteriia</taxon>
        <taxon>Sphingobacteriales</taxon>
        <taxon>Sphingobacteriaceae</taxon>
        <taxon>Mucilaginibacter</taxon>
    </lineage>
</organism>
<keyword evidence="1" id="KW-1133">Transmembrane helix</keyword>
<protein>
    <submittedName>
        <fullName evidence="3">Endonuclease</fullName>
    </submittedName>
</protein>
<name>A0A367GSS5_9SPHI</name>
<dbReference type="Proteomes" id="UP000253209">
    <property type="component" value="Unassembled WGS sequence"/>
</dbReference>
<evidence type="ECO:0000313" key="3">
    <source>
        <dbReference type="EMBL" id="RCH55896.1"/>
    </source>
</evidence>
<reference evidence="3 4" key="1">
    <citation type="submission" date="2018-05" db="EMBL/GenBank/DDBJ databases">
        <title>Mucilaginibacter hurinus sp. nov., isolated from briquette warehouse soil.</title>
        <authorList>
            <person name="Choi L."/>
        </authorList>
    </citation>
    <scope>NUCLEOTIDE SEQUENCE [LARGE SCALE GENOMIC DNA]</scope>
    <source>
        <strain evidence="3 4">ZR32</strain>
    </source>
</reference>
<keyword evidence="3" id="KW-0255">Endonuclease</keyword>
<evidence type="ECO:0000256" key="1">
    <source>
        <dbReference type="SAM" id="Phobius"/>
    </source>
</evidence>
<evidence type="ECO:0000259" key="2">
    <source>
        <dbReference type="Pfam" id="PF03372"/>
    </source>
</evidence>
<gene>
    <name evidence="3" type="ORF">DJ568_03850</name>
</gene>